<keyword evidence="2" id="KW-0812">Transmembrane</keyword>
<dbReference type="RefSeq" id="WP_067912831.1">
    <property type="nucleotide sequence ID" value="NZ_BSRZ01000003.1"/>
</dbReference>
<keyword evidence="4" id="KW-1185">Reference proteome</keyword>
<gene>
    <name evidence="3" type="ORF">Arub01_17570</name>
</gene>
<name>A0A9W6UV35_9ACTN</name>
<organism evidence="3 4">
    <name type="scientific">Actinomadura rubrobrunea</name>
    <dbReference type="NCBI Taxonomy" id="115335"/>
    <lineage>
        <taxon>Bacteria</taxon>
        <taxon>Bacillati</taxon>
        <taxon>Actinomycetota</taxon>
        <taxon>Actinomycetes</taxon>
        <taxon>Streptosporangiales</taxon>
        <taxon>Thermomonosporaceae</taxon>
        <taxon>Actinomadura</taxon>
    </lineage>
</organism>
<feature type="compositionally biased region" description="Basic and acidic residues" evidence="1">
    <location>
        <begin position="1"/>
        <end position="12"/>
    </location>
</feature>
<comment type="caution">
    <text evidence="3">The sequence shown here is derived from an EMBL/GenBank/DDBJ whole genome shotgun (WGS) entry which is preliminary data.</text>
</comment>
<dbReference type="EMBL" id="BSRZ01000003">
    <property type="protein sequence ID" value="GLW63513.1"/>
    <property type="molecule type" value="Genomic_DNA"/>
</dbReference>
<evidence type="ECO:0000313" key="4">
    <source>
        <dbReference type="Proteomes" id="UP001165124"/>
    </source>
</evidence>
<sequence>MGLPRPPERFERVYSAPEPPSRGRRPRVLAAVVALAAFALAAAAVFVLVPGDGEDRRPAAGASPSGRAAADPDGSAAPGASTPAPSPSRPSAPAPPSSGGPQPITSLPGPCDTVPRATVERLVPDAERRQSSNSTLTTCTYSSTGRDFRWLRVEARLYAPGDTATPVEDARRYFGAQWTQAHEPTLERTVTLERERGLGDEAFRWFKIDKGQPTVVGQVTMRIRNVVVTVAYSEQARGADAARARERACLANADAVAREVRSRLR</sequence>
<evidence type="ECO:0000256" key="1">
    <source>
        <dbReference type="SAM" id="MobiDB-lite"/>
    </source>
</evidence>
<dbReference type="AlphaFoldDB" id="A0A9W6UV35"/>
<protein>
    <recommendedName>
        <fullName evidence="5">DUF3558 domain-containing protein</fullName>
    </recommendedName>
</protein>
<accession>A0A9W6UV35</accession>
<feature type="transmembrane region" description="Helical" evidence="2">
    <location>
        <begin position="28"/>
        <end position="49"/>
    </location>
</feature>
<keyword evidence="2" id="KW-0472">Membrane</keyword>
<evidence type="ECO:0008006" key="5">
    <source>
        <dbReference type="Google" id="ProtNLM"/>
    </source>
</evidence>
<feature type="compositionally biased region" description="Pro residues" evidence="1">
    <location>
        <begin position="84"/>
        <end position="98"/>
    </location>
</feature>
<reference evidence="3" key="1">
    <citation type="submission" date="2023-02" db="EMBL/GenBank/DDBJ databases">
        <title>Actinomadura rubrobrunea NBRC 14622.</title>
        <authorList>
            <person name="Ichikawa N."/>
            <person name="Sato H."/>
            <person name="Tonouchi N."/>
        </authorList>
    </citation>
    <scope>NUCLEOTIDE SEQUENCE</scope>
    <source>
        <strain evidence="3">NBRC 14622</strain>
    </source>
</reference>
<proteinExistence type="predicted"/>
<dbReference type="Proteomes" id="UP001165124">
    <property type="component" value="Unassembled WGS sequence"/>
</dbReference>
<evidence type="ECO:0000313" key="3">
    <source>
        <dbReference type="EMBL" id="GLW63513.1"/>
    </source>
</evidence>
<feature type="compositionally biased region" description="Low complexity" evidence="1">
    <location>
        <begin position="59"/>
        <end position="83"/>
    </location>
</feature>
<evidence type="ECO:0000256" key="2">
    <source>
        <dbReference type="SAM" id="Phobius"/>
    </source>
</evidence>
<feature type="region of interest" description="Disordered" evidence="1">
    <location>
        <begin position="52"/>
        <end position="115"/>
    </location>
</feature>
<keyword evidence="2" id="KW-1133">Transmembrane helix</keyword>
<feature type="region of interest" description="Disordered" evidence="1">
    <location>
        <begin position="1"/>
        <end position="25"/>
    </location>
</feature>